<feature type="signal peptide" evidence="2">
    <location>
        <begin position="1"/>
        <end position="18"/>
    </location>
</feature>
<dbReference type="Gene3D" id="3.40.1000.10">
    <property type="entry name" value="Mog1/PsbP, alpha/beta/alpha sandwich"/>
    <property type="match status" value="1"/>
</dbReference>
<dbReference type="OrthoDB" id="4749152at2"/>
<dbReference type="STRING" id="47312.SAMN04489765_1044"/>
<dbReference type="AlphaFoldDB" id="A0A1H1C6N7"/>
<evidence type="ECO:0000313" key="3">
    <source>
        <dbReference type="EMBL" id="SDQ59740.1"/>
    </source>
</evidence>
<evidence type="ECO:0000256" key="1">
    <source>
        <dbReference type="ARBA" id="ARBA00022729"/>
    </source>
</evidence>
<keyword evidence="1 2" id="KW-0732">Signal</keyword>
<feature type="chain" id="PRO_5038923229" evidence="2">
    <location>
        <begin position="19"/>
        <end position="209"/>
    </location>
</feature>
<protein>
    <submittedName>
        <fullName evidence="3">Probable lipoprotein LpqN</fullName>
    </submittedName>
</protein>
<accession>A0A1H1C6N7</accession>
<dbReference type="PROSITE" id="PS51257">
    <property type="entry name" value="PROKAR_LIPOPROTEIN"/>
    <property type="match status" value="1"/>
</dbReference>
<evidence type="ECO:0000256" key="2">
    <source>
        <dbReference type="SAM" id="SignalP"/>
    </source>
</evidence>
<dbReference type="EMBL" id="FNLF01000002">
    <property type="protein sequence ID" value="SDQ59740.1"/>
    <property type="molecule type" value="Genomic_DNA"/>
</dbReference>
<evidence type="ECO:0000313" key="4">
    <source>
        <dbReference type="Proteomes" id="UP000183053"/>
    </source>
</evidence>
<name>A0A1H1C6N7_9ACTN</name>
<gene>
    <name evidence="3" type="ORF">SAMN04489765_1044</name>
</gene>
<dbReference type="RefSeq" id="WP_068533270.1">
    <property type="nucleotide sequence ID" value="NZ_AP025457.1"/>
</dbReference>
<dbReference type="InterPro" id="IPR019674">
    <property type="entry name" value="Lipoprotein_LpqN/LpqT-like"/>
</dbReference>
<dbReference type="Proteomes" id="UP000183053">
    <property type="component" value="Unassembled WGS sequence"/>
</dbReference>
<proteinExistence type="predicted"/>
<dbReference type="Pfam" id="PF10738">
    <property type="entry name" value="Lpp-LpqN"/>
    <property type="match status" value="1"/>
</dbReference>
<sequence length="209" mass="21900">MRVAIAAILVLGALLGSAGCSDGGTEPPAAPSSSVIADMTLDQYLKSHGVGVTAQTSADLKGVRIAVQQPPNWFVDSAFQLPNTFAVIANTRAVDEGFAPNATVIVHRLVGEFDAAEAVRRGPVDTMRLPGFRQESVQVGEYDGAPSSTITGTYDDKGLRLNVSSKYVLWSGAGQRLAVQLMVTTTAKQANDLRGDVQILDDGLKISAA</sequence>
<reference evidence="4" key="1">
    <citation type="submission" date="2016-10" db="EMBL/GenBank/DDBJ databases">
        <authorList>
            <person name="Varghese N."/>
            <person name="Submissions S."/>
        </authorList>
    </citation>
    <scope>NUCLEOTIDE SEQUENCE [LARGE SCALE GENOMIC DNA]</scope>
    <source>
        <strain evidence="4">DSM 44142</strain>
    </source>
</reference>
<keyword evidence="3" id="KW-0449">Lipoprotein</keyword>
<keyword evidence="4" id="KW-1185">Reference proteome</keyword>
<organism evidence="3 4">
    <name type="scientific">Tsukamurella pulmonis</name>
    <dbReference type="NCBI Taxonomy" id="47312"/>
    <lineage>
        <taxon>Bacteria</taxon>
        <taxon>Bacillati</taxon>
        <taxon>Actinomycetota</taxon>
        <taxon>Actinomycetes</taxon>
        <taxon>Mycobacteriales</taxon>
        <taxon>Tsukamurellaceae</taxon>
        <taxon>Tsukamurella</taxon>
    </lineage>
</organism>